<evidence type="ECO:0000256" key="1">
    <source>
        <dbReference type="SAM" id="Phobius"/>
    </source>
</evidence>
<sequence>MFNRFLARYIKYILFLLPVVWLVALAVSFAEAYFYPGVLLKHTSIEPLLIYLTFGIAGSFGFYGSGWKKQPIRSFRTVSFYSIYVFGLGYYTFYLLEKIHYPNYVFSTFHIHPLELGTPLALSIYAFIISSKDVLLVIRKNPEILYKWFPVVVITSWILVKSFIDLGTSVARDVSFIIKNPTASYDQKMEEKLGKKFYDYVLFVKKSTPEDSKILIPPFPTWPWAQSGNIPYMTYFLYPRVLLNGEEYSPKYDLNKEDIDYVLLTWGELDAPAGVQTNGWPKFDVKAEKIVYMLNEGKTVEREEDYIYKKVENKQMWGLIKVKK</sequence>
<comment type="caution">
    <text evidence="2">The sequence shown here is derived from an EMBL/GenBank/DDBJ whole genome shotgun (WGS) entry which is preliminary data.</text>
</comment>
<protein>
    <submittedName>
        <fullName evidence="2">Uncharacterized protein</fullName>
    </submittedName>
</protein>
<evidence type="ECO:0000313" key="3">
    <source>
        <dbReference type="Proteomes" id="UP000177382"/>
    </source>
</evidence>
<keyword evidence="1" id="KW-1133">Transmembrane helix</keyword>
<feature type="transmembrane region" description="Helical" evidence="1">
    <location>
        <begin position="116"/>
        <end position="138"/>
    </location>
</feature>
<name>A0A1F7XKR9_9BACT</name>
<keyword evidence="1" id="KW-0472">Membrane</keyword>
<feature type="transmembrane region" description="Helical" evidence="1">
    <location>
        <begin position="145"/>
        <end position="164"/>
    </location>
</feature>
<proteinExistence type="predicted"/>
<gene>
    <name evidence="2" type="ORF">A2V97_00880</name>
</gene>
<dbReference type="Proteomes" id="UP000177382">
    <property type="component" value="Unassembled WGS sequence"/>
</dbReference>
<dbReference type="EMBL" id="MGFX01000002">
    <property type="protein sequence ID" value="OGM15583.1"/>
    <property type="molecule type" value="Genomic_DNA"/>
</dbReference>
<feature type="transmembrane region" description="Helical" evidence="1">
    <location>
        <begin position="12"/>
        <end position="36"/>
    </location>
</feature>
<dbReference type="STRING" id="1802485.A2V97_00880"/>
<feature type="transmembrane region" description="Helical" evidence="1">
    <location>
        <begin position="78"/>
        <end position="96"/>
    </location>
</feature>
<keyword evidence="1" id="KW-0812">Transmembrane</keyword>
<accession>A0A1F7XKR9</accession>
<dbReference type="AlphaFoldDB" id="A0A1F7XKR9"/>
<reference evidence="2 3" key="1">
    <citation type="journal article" date="2016" name="Nat. Commun.">
        <title>Thousands of microbial genomes shed light on interconnected biogeochemical processes in an aquifer system.</title>
        <authorList>
            <person name="Anantharaman K."/>
            <person name="Brown C.T."/>
            <person name="Hug L.A."/>
            <person name="Sharon I."/>
            <person name="Castelle C.J."/>
            <person name="Probst A.J."/>
            <person name="Thomas B.C."/>
            <person name="Singh A."/>
            <person name="Wilkins M.J."/>
            <person name="Karaoz U."/>
            <person name="Brodie E.L."/>
            <person name="Williams K.H."/>
            <person name="Hubbard S.S."/>
            <person name="Banfield J.F."/>
        </authorList>
    </citation>
    <scope>NUCLEOTIDE SEQUENCE [LARGE SCALE GENOMIC DNA]</scope>
</reference>
<evidence type="ECO:0000313" key="2">
    <source>
        <dbReference type="EMBL" id="OGM15583.1"/>
    </source>
</evidence>
<feature type="transmembrane region" description="Helical" evidence="1">
    <location>
        <begin position="48"/>
        <end position="66"/>
    </location>
</feature>
<organism evidence="2 3">
    <name type="scientific">Candidatus Woesebacteria bacterium RBG_16_42_24</name>
    <dbReference type="NCBI Taxonomy" id="1802485"/>
    <lineage>
        <taxon>Bacteria</taxon>
        <taxon>Candidatus Woeseibacteriota</taxon>
    </lineage>
</organism>